<dbReference type="GO" id="GO:0044550">
    <property type="term" value="P:secondary metabolite biosynthetic process"/>
    <property type="evidence" value="ECO:0007669"/>
    <property type="project" value="UniProtKB-ARBA"/>
</dbReference>
<keyword evidence="1" id="KW-0285">Flavoprotein</keyword>
<evidence type="ECO:0000259" key="4">
    <source>
        <dbReference type="Pfam" id="PF01494"/>
    </source>
</evidence>
<protein>
    <recommendedName>
        <fullName evidence="4">FAD-binding domain-containing protein</fullName>
    </recommendedName>
</protein>
<evidence type="ECO:0000313" key="6">
    <source>
        <dbReference type="Proteomes" id="UP000327118"/>
    </source>
</evidence>
<dbReference type="PRINTS" id="PR00420">
    <property type="entry name" value="RNGMNOXGNASE"/>
</dbReference>
<evidence type="ECO:0000313" key="5">
    <source>
        <dbReference type="EMBL" id="KAE8356276.1"/>
    </source>
</evidence>
<dbReference type="GO" id="GO:0016491">
    <property type="term" value="F:oxidoreductase activity"/>
    <property type="evidence" value="ECO:0007669"/>
    <property type="project" value="UniProtKB-KW"/>
</dbReference>
<dbReference type="OrthoDB" id="417877at2759"/>
<dbReference type="SUPFAM" id="SSF51905">
    <property type="entry name" value="FAD/NAD(P)-binding domain"/>
    <property type="match status" value="1"/>
</dbReference>
<evidence type="ECO:0000256" key="2">
    <source>
        <dbReference type="ARBA" id="ARBA00022827"/>
    </source>
</evidence>
<evidence type="ECO:0000256" key="3">
    <source>
        <dbReference type="ARBA" id="ARBA00023002"/>
    </source>
</evidence>
<accession>A0A5N6ZH75</accession>
<dbReference type="Gene3D" id="3.50.50.60">
    <property type="entry name" value="FAD/NAD(P)-binding domain"/>
    <property type="match status" value="1"/>
</dbReference>
<dbReference type="InterPro" id="IPR036188">
    <property type="entry name" value="FAD/NAD-bd_sf"/>
</dbReference>
<dbReference type="InterPro" id="IPR002938">
    <property type="entry name" value="FAD-bd"/>
</dbReference>
<gene>
    <name evidence="5" type="ORF">BDV28DRAFT_154751</name>
</gene>
<evidence type="ECO:0000256" key="1">
    <source>
        <dbReference type="ARBA" id="ARBA00022630"/>
    </source>
</evidence>
<proteinExistence type="predicted"/>
<feature type="domain" description="FAD-binding" evidence="4">
    <location>
        <begin position="12"/>
        <end position="347"/>
    </location>
</feature>
<dbReference type="SUPFAM" id="SSF54373">
    <property type="entry name" value="FAD-linked reductases, C-terminal domain"/>
    <property type="match status" value="1"/>
</dbReference>
<organism evidence="5 6">
    <name type="scientific">Aspergillus coremiiformis</name>
    <dbReference type="NCBI Taxonomy" id="138285"/>
    <lineage>
        <taxon>Eukaryota</taxon>
        <taxon>Fungi</taxon>
        <taxon>Dikarya</taxon>
        <taxon>Ascomycota</taxon>
        <taxon>Pezizomycotina</taxon>
        <taxon>Eurotiomycetes</taxon>
        <taxon>Eurotiomycetidae</taxon>
        <taxon>Eurotiales</taxon>
        <taxon>Aspergillaceae</taxon>
        <taxon>Aspergillus</taxon>
        <taxon>Aspergillus subgen. Circumdati</taxon>
    </lineage>
</organism>
<dbReference type="InterPro" id="IPR051104">
    <property type="entry name" value="FAD_monoxygenase"/>
</dbReference>
<dbReference type="PANTHER" id="PTHR46720:SF3">
    <property type="entry name" value="FAD-BINDING DOMAIN-CONTAINING PROTEIN-RELATED"/>
    <property type="match status" value="1"/>
</dbReference>
<sequence>MLAQLSPDCPLEIAIIGCGITGPLLALGLATKNISITIYEQAPCPPDTGAGIAFTANARKCMALIDPRILDCLAAVATTNGDPNHPNNNMRFVDGYTHSPDDTAQKKVYELDTGPKGFEGCHRGEFLSRLVEILPCGVRWGKRLDAVVEVSGGVVMRFCDGSIARADAVIGCDGIKSRVRELLLGEDVPASYPHFTHKVAYRGLVPMEQASARLGHERAHNQQMYGGPGAHVLHFPVAQQRLVNVVAFVTDGGDWGVDRNLSQRATKEEVAGAFADWGATVRAVVDLLPAELEKWAVFDSLEFPAPTYARGRVCIAGDAAHASSPHHGAGAGIGVEDVLALTFLLGIVSERVKTSRRRALAVQAAFAAFSVVRRERSQWVVKSSREACEIYEWNDPHCGSDMDKAYEEIKRRSQKIWHFDIDGMLRELELEYGRYLAE</sequence>
<dbReference type="FunFam" id="3.50.50.60:FF:000153">
    <property type="entry name" value="Salicylate hydroxylase, putative"/>
    <property type="match status" value="1"/>
</dbReference>
<dbReference type="Proteomes" id="UP000327118">
    <property type="component" value="Unassembled WGS sequence"/>
</dbReference>
<dbReference type="GO" id="GO:0071949">
    <property type="term" value="F:FAD binding"/>
    <property type="evidence" value="ECO:0007669"/>
    <property type="project" value="InterPro"/>
</dbReference>
<keyword evidence="2" id="KW-0274">FAD</keyword>
<dbReference type="Pfam" id="PF01494">
    <property type="entry name" value="FAD_binding_3"/>
    <property type="match status" value="1"/>
</dbReference>
<reference evidence="6" key="1">
    <citation type="submission" date="2019-04" db="EMBL/GenBank/DDBJ databases">
        <title>Friends and foes A comparative genomics studyof 23 Aspergillus species from section Flavi.</title>
        <authorList>
            <consortium name="DOE Joint Genome Institute"/>
            <person name="Kjaerbolling I."/>
            <person name="Vesth T."/>
            <person name="Frisvad J.C."/>
            <person name="Nybo J.L."/>
            <person name="Theobald S."/>
            <person name="Kildgaard S."/>
            <person name="Isbrandt T."/>
            <person name="Kuo A."/>
            <person name="Sato A."/>
            <person name="Lyhne E.K."/>
            <person name="Kogle M.E."/>
            <person name="Wiebenga A."/>
            <person name="Kun R.S."/>
            <person name="Lubbers R.J."/>
            <person name="Makela M.R."/>
            <person name="Barry K."/>
            <person name="Chovatia M."/>
            <person name="Clum A."/>
            <person name="Daum C."/>
            <person name="Haridas S."/>
            <person name="He G."/>
            <person name="LaButti K."/>
            <person name="Lipzen A."/>
            <person name="Mondo S."/>
            <person name="Riley R."/>
            <person name="Salamov A."/>
            <person name="Simmons B.A."/>
            <person name="Magnuson J.K."/>
            <person name="Henrissat B."/>
            <person name="Mortensen U.H."/>
            <person name="Larsen T.O."/>
            <person name="Devries R.P."/>
            <person name="Grigoriev I.V."/>
            <person name="Machida M."/>
            <person name="Baker S.E."/>
            <person name="Andersen M.R."/>
        </authorList>
    </citation>
    <scope>NUCLEOTIDE SEQUENCE [LARGE SCALE GENOMIC DNA]</scope>
    <source>
        <strain evidence="6">CBS 553.77</strain>
    </source>
</reference>
<keyword evidence="6" id="KW-1185">Reference proteome</keyword>
<name>A0A5N6ZH75_9EURO</name>
<keyword evidence="3" id="KW-0560">Oxidoreductase</keyword>
<dbReference type="AlphaFoldDB" id="A0A5N6ZH75"/>
<dbReference type="PANTHER" id="PTHR46720">
    <property type="entry name" value="HYDROXYLASE, PUTATIVE (AFU_ORTHOLOGUE AFUA_3G01460)-RELATED"/>
    <property type="match status" value="1"/>
</dbReference>
<dbReference type="EMBL" id="ML739040">
    <property type="protein sequence ID" value="KAE8356276.1"/>
    <property type="molecule type" value="Genomic_DNA"/>
</dbReference>